<dbReference type="EMBL" id="GEZM01023568">
    <property type="protein sequence ID" value="JAV88300.1"/>
    <property type="molecule type" value="Transcribed_RNA"/>
</dbReference>
<evidence type="ECO:0000256" key="2">
    <source>
        <dbReference type="ARBA" id="ARBA00022692"/>
    </source>
</evidence>
<dbReference type="InterPro" id="IPR019372">
    <property type="entry name" value="LHFPL"/>
</dbReference>
<keyword evidence="2 5" id="KW-0812">Transmembrane</keyword>
<evidence type="ECO:0000256" key="3">
    <source>
        <dbReference type="ARBA" id="ARBA00022989"/>
    </source>
</evidence>
<organism evidence="6">
    <name type="scientific">Photinus pyralis</name>
    <name type="common">Common eastern firefly</name>
    <name type="synonym">Lampyris pyralis</name>
    <dbReference type="NCBI Taxonomy" id="7054"/>
    <lineage>
        <taxon>Eukaryota</taxon>
        <taxon>Metazoa</taxon>
        <taxon>Ecdysozoa</taxon>
        <taxon>Arthropoda</taxon>
        <taxon>Hexapoda</taxon>
        <taxon>Insecta</taxon>
        <taxon>Pterygota</taxon>
        <taxon>Neoptera</taxon>
        <taxon>Endopterygota</taxon>
        <taxon>Coleoptera</taxon>
        <taxon>Polyphaga</taxon>
        <taxon>Elateriformia</taxon>
        <taxon>Elateroidea</taxon>
        <taxon>Lampyridae</taxon>
        <taxon>Lampyrinae</taxon>
        <taxon>Photinus</taxon>
    </lineage>
</organism>
<evidence type="ECO:0008006" key="7">
    <source>
        <dbReference type="Google" id="ProtNLM"/>
    </source>
</evidence>
<dbReference type="PANTHER" id="PTHR12489">
    <property type="entry name" value="LIPOMA HMGIC FUSION PARTNER-LIKE PROTEIN"/>
    <property type="match status" value="1"/>
</dbReference>
<comment type="subcellular location">
    <subcellularLocation>
        <location evidence="1">Membrane</location>
        <topology evidence="1">Multi-pass membrane protein</topology>
    </subcellularLocation>
</comment>
<dbReference type="AlphaFoldDB" id="A0A1Y1MRQ4"/>
<dbReference type="RefSeq" id="XP_031333185.1">
    <property type="nucleotide sequence ID" value="XM_031477325.1"/>
</dbReference>
<feature type="transmembrane region" description="Helical" evidence="5">
    <location>
        <begin position="120"/>
        <end position="139"/>
    </location>
</feature>
<evidence type="ECO:0000256" key="1">
    <source>
        <dbReference type="ARBA" id="ARBA00004141"/>
    </source>
</evidence>
<evidence type="ECO:0000256" key="4">
    <source>
        <dbReference type="ARBA" id="ARBA00023136"/>
    </source>
</evidence>
<keyword evidence="3 5" id="KW-1133">Transmembrane helix</keyword>
<name>A0A1Y1MRQ4_PHOPY</name>
<dbReference type="PANTHER" id="PTHR12489:SF16">
    <property type="entry name" value="LHFPL TETRASPAN SUBFAMILY MEMBER 6 PROTEIN-RELATED"/>
    <property type="match status" value="1"/>
</dbReference>
<evidence type="ECO:0000313" key="6">
    <source>
        <dbReference type="EMBL" id="JAV88301.1"/>
    </source>
</evidence>
<feature type="transmembrane region" description="Helical" evidence="5">
    <location>
        <begin position="87"/>
        <end position="113"/>
    </location>
</feature>
<protein>
    <recommendedName>
        <fullName evidence="7">LHFPL tetraspan subfamily member 6 protein</fullName>
    </recommendedName>
</protein>
<sequence length="200" mass="21880">MGTSLTAAGFVWATLSLMAAILCCTGFYLPYWIQGRLLGKVDAYFNSFRRCNYPRVSPEGIVEIVEECGRYTRFWDIPSPWWQASTVLVGTGSALSLLIAVTATAACCIKYVVYSTTARIAGILQFTSVLLVITGAAIYPLGWDNREVQEACGNSSHAYKLGSCQHSWSVYVLASAVLILLLCVCLSFCASRVNGHSFRM</sequence>
<keyword evidence="4 5" id="KW-0472">Membrane</keyword>
<dbReference type="GeneID" id="116163415"/>
<dbReference type="Pfam" id="PF10242">
    <property type="entry name" value="L_HMGIC_fpl"/>
    <property type="match status" value="1"/>
</dbReference>
<dbReference type="GO" id="GO:0016020">
    <property type="term" value="C:membrane"/>
    <property type="evidence" value="ECO:0007669"/>
    <property type="project" value="UniProtKB-SubCell"/>
</dbReference>
<proteinExistence type="predicted"/>
<dbReference type="OrthoDB" id="5873721at2759"/>
<evidence type="ECO:0000256" key="5">
    <source>
        <dbReference type="SAM" id="Phobius"/>
    </source>
</evidence>
<dbReference type="Gene3D" id="1.20.140.150">
    <property type="match status" value="1"/>
</dbReference>
<feature type="transmembrane region" description="Helical" evidence="5">
    <location>
        <begin position="168"/>
        <end position="190"/>
    </location>
</feature>
<feature type="transmembrane region" description="Helical" evidence="5">
    <location>
        <begin position="7"/>
        <end position="29"/>
    </location>
</feature>
<dbReference type="EMBL" id="GEZM01023567">
    <property type="protein sequence ID" value="JAV88301.1"/>
    <property type="molecule type" value="Transcribed_RNA"/>
</dbReference>
<reference evidence="6" key="1">
    <citation type="journal article" date="2016" name="Sci. Rep.">
        <title>Molecular characterization of firefly nuptial gifts: a multi-omics approach sheds light on postcopulatory sexual selection.</title>
        <authorList>
            <person name="Al-Wathiqui N."/>
            <person name="Fallon T.R."/>
            <person name="South A."/>
            <person name="Weng J.K."/>
            <person name="Lewis S.M."/>
        </authorList>
    </citation>
    <scope>NUCLEOTIDE SEQUENCE</scope>
</reference>
<accession>A0A1Y1MRQ4</accession>
<dbReference type="KEGG" id="ppyr:116163415"/>